<dbReference type="Proteomes" id="UP001432322">
    <property type="component" value="Unassembled WGS sequence"/>
</dbReference>
<organism evidence="8 9">
    <name type="scientific">Pristionchus fissidentatus</name>
    <dbReference type="NCBI Taxonomy" id="1538716"/>
    <lineage>
        <taxon>Eukaryota</taxon>
        <taxon>Metazoa</taxon>
        <taxon>Ecdysozoa</taxon>
        <taxon>Nematoda</taxon>
        <taxon>Chromadorea</taxon>
        <taxon>Rhabditida</taxon>
        <taxon>Rhabditina</taxon>
        <taxon>Diplogasteromorpha</taxon>
        <taxon>Diplogasteroidea</taxon>
        <taxon>Neodiplogasteridae</taxon>
        <taxon>Pristionchus</taxon>
    </lineage>
</organism>
<evidence type="ECO:0000256" key="4">
    <source>
        <dbReference type="ARBA" id="ARBA00022729"/>
    </source>
</evidence>
<dbReference type="PANTHER" id="PTHR11567">
    <property type="entry name" value="ACID PHOSPHATASE-RELATED"/>
    <property type="match status" value="1"/>
</dbReference>
<evidence type="ECO:0000313" key="9">
    <source>
        <dbReference type="Proteomes" id="UP001432322"/>
    </source>
</evidence>
<comment type="catalytic activity">
    <reaction evidence="1">
        <text>a phosphate monoester + H2O = an alcohol + phosphate</text>
        <dbReference type="Rhea" id="RHEA:15017"/>
        <dbReference type="ChEBI" id="CHEBI:15377"/>
        <dbReference type="ChEBI" id="CHEBI:30879"/>
        <dbReference type="ChEBI" id="CHEBI:43474"/>
        <dbReference type="ChEBI" id="CHEBI:67140"/>
        <dbReference type="EC" id="3.1.3.2"/>
    </reaction>
</comment>
<evidence type="ECO:0000256" key="5">
    <source>
        <dbReference type="ARBA" id="ARBA00022801"/>
    </source>
</evidence>
<dbReference type="InterPro" id="IPR029033">
    <property type="entry name" value="His_PPase_superfam"/>
</dbReference>
<comment type="similarity">
    <text evidence="2">Belongs to the histidine acid phosphatase family.</text>
</comment>
<proteinExistence type="inferred from homology"/>
<dbReference type="AlphaFoldDB" id="A0AAV5VBN0"/>
<evidence type="ECO:0000256" key="2">
    <source>
        <dbReference type="ARBA" id="ARBA00005375"/>
    </source>
</evidence>
<feature type="non-terminal residue" evidence="8">
    <location>
        <position position="463"/>
    </location>
</feature>
<comment type="caution">
    <text evidence="8">The sequence shown here is derived from an EMBL/GenBank/DDBJ whole genome shotgun (WGS) entry which is preliminary data.</text>
</comment>
<dbReference type="InterPro" id="IPR000560">
    <property type="entry name" value="His_Pase_clade-2"/>
</dbReference>
<dbReference type="SUPFAM" id="SSF53254">
    <property type="entry name" value="Phosphoglycerate mutase-like"/>
    <property type="match status" value="1"/>
</dbReference>
<keyword evidence="9" id="KW-1185">Reference proteome</keyword>
<evidence type="ECO:0000256" key="6">
    <source>
        <dbReference type="ARBA" id="ARBA00023157"/>
    </source>
</evidence>
<dbReference type="PANTHER" id="PTHR11567:SF211">
    <property type="entry name" value="PROSTATIC ACID PHOSPHATASE"/>
    <property type="match status" value="1"/>
</dbReference>
<protein>
    <recommendedName>
        <fullName evidence="3">acid phosphatase</fullName>
        <ecNumber evidence="3">3.1.3.2</ecNumber>
    </recommendedName>
</protein>
<evidence type="ECO:0000313" key="8">
    <source>
        <dbReference type="EMBL" id="GMT15219.1"/>
    </source>
</evidence>
<reference evidence="8" key="1">
    <citation type="submission" date="2023-10" db="EMBL/GenBank/DDBJ databases">
        <title>Genome assembly of Pristionchus species.</title>
        <authorList>
            <person name="Yoshida K."/>
            <person name="Sommer R.J."/>
        </authorList>
    </citation>
    <scope>NUCLEOTIDE SEQUENCE</scope>
    <source>
        <strain evidence="8">RS5133</strain>
    </source>
</reference>
<keyword evidence="4" id="KW-0732">Signal</keyword>
<keyword evidence="7" id="KW-0325">Glycoprotein</keyword>
<dbReference type="CDD" id="cd07061">
    <property type="entry name" value="HP_HAP_like"/>
    <property type="match status" value="1"/>
</dbReference>
<evidence type="ECO:0000256" key="3">
    <source>
        <dbReference type="ARBA" id="ARBA00012646"/>
    </source>
</evidence>
<feature type="non-terminal residue" evidence="8">
    <location>
        <position position="1"/>
    </location>
</feature>
<sequence>YTDLSRTHGLDMWRSTVAVVLLISGGPLGAFRFPSPREKREAWDARTIVSNLEDSTPDGIDLVHVNIVWRHGDRAPTSPMAGEKAPEELWTFGGGGWGELSPIGMAQHYNLGKKLFSRYANESRFLSETYKAKEVYVHCTDKNRTVVSAMSNLAGMYSRSKAKVGRDYPDVPSWPTFFVPIPIHTEFADDDHITDPSTPCPRQDDIWKLVKKTEDYKKANGPEAEKVLQYLRDAIGVDDSAITFENLYKIWDNMLVENIWFPDNVSDWYPYYTPEVNAQVQHLNDMSIDMKNGLIVDKDIDGYDLTVEIPTIRGGPLVNDIMSKARGVLQCRLRDSYNQQNGCQDKDHFFRNLKYHVISGHDYTIGAYLTVLGAKTRILPDGGYPPYSAAILTEFFIDSRNGKTDQVFRVIYHDSPDTDFRVITPFVEGCKDDFCPVEVLQNFADKFAPPGGIEKVISMICTL</sequence>
<name>A0AAV5VBN0_9BILA</name>
<evidence type="ECO:0000256" key="7">
    <source>
        <dbReference type="ARBA" id="ARBA00023180"/>
    </source>
</evidence>
<keyword evidence="6" id="KW-1015">Disulfide bond</keyword>
<evidence type="ECO:0000256" key="1">
    <source>
        <dbReference type="ARBA" id="ARBA00000032"/>
    </source>
</evidence>
<dbReference type="InterPro" id="IPR033379">
    <property type="entry name" value="Acid_Pase_AS"/>
</dbReference>
<gene>
    <name evidence="8" type="ORF">PFISCL1PPCAC_6516</name>
</gene>
<dbReference type="EMBL" id="BTSY01000002">
    <property type="protein sequence ID" value="GMT15219.1"/>
    <property type="molecule type" value="Genomic_DNA"/>
</dbReference>
<dbReference type="Pfam" id="PF00328">
    <property type="entry name" value="His_Phos_2"/>
    <property type="match status" value="1"/>
</dbReference>
<dbReference type="GO" id="GO:0003993">
    <property type="term" value="F:acid phosphatase activity"/>
    <property type="evidence" value="ECO:0007669"/>
    <property type="project" value="UniProtKB-EC"/>
</dbReference>
<accession>A0AAV5VBN0</accession>
<dbReference type="Gene3D" id="3.40.50.1240">
    <property type="entry name" value="Phosphoglycerate mutase-like"/>
    <property type="match status" value="1"/>
</dbReference>
<dbReference type="PROSITE" id="PS00616">
    <property type="entry name" value="HIS_ACID_PHOSPHAT_1"/>
    <property type="match status" value="1"/>
</dbReference>
<keyword evidence="5" id="KW-0378">Hydrolase</keyword>
<dbReference type="EC" id="3.1.3.2" evidence="3"/>
<dbReference type="InterPro" id="IPR050645">
    <property type="entry name" value="Histidine_acid_phosphatase"/>
</dbReference>